<feature type="transmembrane region" description="Helical" evidence="7">
    <location>
        <begin position="72"/>
        <end position="92"/>
    </location>
</feature>
<feature type="transmembrane region" description="Helical" evidence="7">
    <location>
        <begin position="319"/>
        <end position="336"/>
    </location>
</feature>
<evidence type="ECO:0000256" key="4">
    <source>
        <dbReference type="ARBA" id="ARBA00022692"/>
    </source>
</evidence>
<evidence type="ECO:0000256" key="2">
    <source>
        <dbReference type="ARBA" id="ARBA00009976"/>
    </source>
</evidence>
<comment type="subcellular location">
    <subcellularLocation>
        <location evidence="1">Golgi apparatus membrane</location>
        <topology evidence="1">Multi-pass membrane protein</topology>
    </subcellularLocation>
</comment>
<evidence type="ECO:0000256" key="1">
    <source>
        <dbReference type="ARBA" id="ARBA00004653"/>
    </source>
</evidence>
<evidence type="ECO:0000256" key="6">
    <source>
        <dbReference type="ARBA" id="ARBA00023136"/>
    </source>
</evidence>
<keyword evidence="9" id="KW-1185">Reference proteome</keyword>
<proteinExistence type="inferred from homology"/>
<dbReference type="Proteomes" id="UP001046870">
    <property type="component" value="Chromosome 14"/>
</dbReference>
<organism evidence="8 9">
    <name type="scientific">Megalops atlanticus</name>
    <name type="common">Tarpon</name>
    <name type="synonym">Clupea gigantea</name>
    <dbReference type="NCBI Taxonomy" id="7932"/>
    <lineage>
        <taxon>Eukaryota</taxon>
        <taxon>Metazoa</taxon>
        <taxon>Chordata</taxon>
        <taxon>Craniata</taxon>
        <taxon>Vertebrata</taxon>
        <taxon>Euteleostomi</taxon>
        <taxon>Actinopterygii</taxon>
        <taxon>Neopterygii</taxon>
        <taxon>Teleostei</taxon>
        <taxon>Elopiformes</taxon>
        <taxon>Megalopidae</taxon>
        <taxon>Megalops</taxon>
    </lineage>
</organism>
<dbReference type="Pfam" id="PF04142">
    <property type="entry name" value="Nuc_sug_transp"/>
    <property type="match status" value="1"/>
</dbReference>
<dbReference type="PIRSF" id="PIRSF005799">
    <property type="entry name" value="UDP-gal_transpt"/>
    <property type="match status" value="1"/>
</dbReference>
<keyword evidence="3" id="KW-0813">Transport</keyword>
<feature type="transmembrane region" description="Helical" evidence="7">
    <location>
        <begin position="266"/>
        <end position="285"/>
    </location>
</feature>
<dbReference type="SUPFAM" id="SSF103481">
    <property type="entry name" value="Multidrug resistance efflux transporter EmrE"/>
    <property type="match status" value="1"/>
</dbReference>
<keyword evidence="5 7" id="KW-1133">Transmembrane helix</keyword>
<keyword evidence="4 7" id="KW-0812">Transmembrane</keyword>
<protein>
    <recommendedName>
        <fullName evidence="10">UDP-sugar transporter protein SLC35A4</fullName>
    </recommendedName>
</protein>
<accession>A0A9D3PP90</accession>
<evidence type="ECO:0000313" key="9">
    <source>
        <dbReference type="Proteomes" id="UP001046870"/>
    </source>
</evidence>
<dbReference type="InterPro" id="IPR007271">
    <property type="entry name" value="Nuc_sug_transpt"/>
</dbReference>
<feature type="transmembrane region" description="Helical" evidence="7">
    <location>
        <begin position="34"/>
        <end position="52"/>
    </location>
</feature>
<reference evidence="8" key="1">
    <citation type="submission" date="2021-01" db="EMBL/GenBank/DDBJ databases">
        <authorList>
            <person name="Zahm M."/>
            <person name="Roques C."/>
            <person name="Cabau C."/>
            <person name="Klopp C."/>
            <person name="Donnadieu C."/>
            <person name="Jouanno E."/>
            <person name="Lampietro C."/>
            <person name="Louis A."/>
            <person name="Herpin A."/>
            <person name="Echchiki A."/>
            <person name="Berthelot C."/>
            <person name="Parey E."/>
            <person name="Roest-Crollius H."/>
            <person name="Braasch I."/>
            <person name="Postlethwait J."/>
            <person name="Bobe J."/>
            <person name="Montfort J."/>
            <person name="Bouchez O."/>
            <person name="Begum T."/>
            <person name="Mejri S."/>
            <person name="Adams A."/>
            <person name="Chen W.-J."/>
            <person name="Guiguen Y."/>
        </authorList>
    </citation>
    <scope>NUCLEOTIDE SEQUENCE</scope>
    <source>
        <strain evidence="8">YG-15Mar2019-1</strain>
        <tissue evidence="8">Brain</tissue>
    </source>
</reference>
<keyword evidence="6 7" id="KW-0472">Membrane</keyword>
<comment type="similarity">
    <text evidence="2">Belongs to the nucleotide-sugar transporter family. SLC35A subfamily.</text>
</comment>
<name>A0A9D3PP90_MEGAT</name>
<sequence>MTVPRHSAPPLRMIVIPNVGSDDPSPPRRRWTRAAGWGALLTLSVLIYGSHAPLIALTKVDGRVPFSPSSCVVMIELTKLLVSVVLLVTRDLHTLGVSVSWRHVVPYALPALLYALNNNLVVFMQAHMDPSTFQVLSNLKIASTALLYSSCLGKRLRPKQWLALSLLMGAGVCHSYSSLEVEEERRGGEDSRRIRLHVSAWGLLLVLTYCLISGLAAVYTELILKTQQLPLSLQNLFLYVFGVAVNGAAHVSGATGDRGFLEGYSVVVWAIVAGQAANGLLMAVVMKHSSNITRLFIISCSMLVNTALSWAILGLQITPIFLLAVLMIGLAAHLYYGT</sequence>
<dbReference type="GO" id="GO:0015165">
    <property type="term" value="F:pyrimidine nucleotide-sugar transmembrane transporter activity"/>
    <property type="evidence" value="ECO:0007669"/>
    <property type="project" value="InterPro"/>
</dbReference>
<evidence type="ECO:0008006" key="10">
    <source>
        <dbReference type="Google" id="ProtNLM"/>
    </source>
</evidence>
<feature type="transmembrane region" description="Helical" evidence="7">
    <location>
        <begin position="236"/>
        <end position="254"/>
    </location>
</feature>
<feature type="transmembrane region" description="Helical" evidence="7">
    <location>
        <begin position="292"/>
        <end position="313"/>
    </location>
</feature>
<dbReference type="NCBIfam" id="TIGR00803">
    <property type="entry name" value="nst"/>
    <property type="match status" value="1"/>
</dbReference>
<dbReference type="AlphaFoldDB" id="A0A9D3PP90"/>
<dbReference type="PANTHER" id="PTHR10231">
    <property type="entry name" value="NUCLEOTIDE-SUGAR TRANSMEMBRANE TRANSPORTER"/>
    <property type="match status" value="1"/>
</dbReference>
<feature type="transmembrane region" description="Helical" evidence="7">
    <location>
        <begin position="104"/>
        <end position="126"/>
    </location>
</feature>
<evidence type="ECO:0000256" key="3">
    <source>
        <dbReference type="ARBA" id="ARBA00022597"/>
    </source>
</evidence>
<dbReference type="EMBL" id="JAFDVH010000014">
    <property type="protein sequence ID" value="KAG7465188.1"/>
    <property type="molecule type" value="Genomic_DNA"/>
</dbReference>
<dbReference type="InterPro" id="IPR037185">
    <property type="entry name" value="EmrE-like"/>
</dbReference>
<evidence type="ECO:0000313" key="8">
    <source>
        <dbReference type="EMBL" id="KAG7465188.1"/>
    </source>
</evidence>
<comment type="caution">
    <text evidence="8">The sequence shown here is derived from an EMBL/GenBank/DDBJ whole genome shotgun (WGS) entry which is preliminary data.</text>
</comment>
<dbReference type="GO" id="GO:0000139">
    <property type="term" value="C:Golgi membrane"/>
    <property type="evidence" value="ECO:0007669"/>
    <property type="project" value="UniProtKB-SubCell"/>
</dbReference>
<feature type="transmembrane region" description="Helical" evidence="7">
    <location>
        <begin position="199"/>
        <end position="224"/>
    </location>
</feature>
<evidence type="ECO:0000256" key="7">
    <source>
        <dbReference type="SAM" id="Phobius"/>
    </source>
</evidence>
<keyword evidence="3" id="KW-0762">Sugar transport</keyword>
<gene>
    <name evidence="8" type="ORF">MATL_G00173610</name>
</gene>
<dbReference type="OrthoDB" id="419167at2759"/>
<evidence type="ECO:0000256" key="5">
    <source>
        <dbReference type="ARBA" id="ARBA00022989"/>
    </source>
</evidence>